<reference evidence="2" key="1">
    <citation type="journal article" date="2013" name="Nature">
        <title>Draft genome of the wheat A-genome progenitor Triticum urartu.</title>
        <authorList>
            <person name="Ling H.Q."/>
            <person name="Zhao S."/>
            <person name="Liu D."/>
            <person name="Wang J."/>
            <person name="Sun H."/>
            <person name="Zhang C."/>
            <person name="Fan H."/>
            <person name="Li D."/>
            <person name="Dong L."/>
            <person name="Tao Y."/>
            <person name="Gao C."/>
            <person name="Wu H."/>
            <person name="Li Y."/>
            <person name="Cui Y."/>
            <person name="Guo X."/>
            <person name="Zheng S."/>
            <person name="Wang B."/>
            <person name="Yu K."/>
            <person name="Liang Q."/>
            <person name="Yang W."/>
            <person name="Lou X."/>
            <person name="Chen J."/>
            <person name="Feng M."/>
            <person name="Jian J."/>
            <person name="Zhang X."/>
            <person name="Luo G."/>
            <person name="Jiang Y."/>
            <person name="Liu J."/>
            <person name="Wang Z."/>
            <person name="Sha Y."/>
            <person name="Zhang B."/>
            <person name="Wu H."/>
            <person name="Tang D."/>
            <person name="Shen Q."/>
            <person name="Xue P."/>
            <person name="Zou S."/>
            <person name="Wang X."/>
            <person name="Liu X."/>
            <person name="Wang F."/>
            <person name="Yang Y."/>
            <person name="An X."/>
            <person name="Dong Z."/>
            <person name="Zhang K."/>
            <person name="Zhang X."/>
            <person name="Luo M.C."/>
            <person name="Dvorak J."/>
            <person name="Tong Y."/>
            <person name="Wang J."/>
            <person name="Yang H."/>
            <person name="Li Z."/>
            <person name="Wang D."/>
            <person name="Zhang A."/>
            <person name="Wang J."/>
        </authorList>
    </citation>
    <scope>NUCLEOTIDE SEQUENCE</scope>
    <source>
        <strain evidence="2">cv. G1812</strain>
    </source>
</reference>
<dbReference type="Gramene" id="TuG1812G0500001612.01.T01">
    <property type="protein sequence ID" value="TuG1812G0500001612.01.T01.cds254362"/>
    <property type="gene ID" value="TuG1812G0500001612.01"/>
</dbReference>
<evidence type="ECO:0000313" key="1">
    <source>
        <dbReference type="EnsemblPlants" id="TuG1812G0500001612.01.T01.cds254362"/>
    </source>
</evidence>
<proteinExistence type="predicted"/>
<evidence type="ECO:0000313" key="2">
    <source>
        <dbReference type="Proteomes" id="UP000015106"/>
    </source>
</evidence>
<dbReference type="Proteomes" id="UP000015106">
    <property type="component" value="Chromosome 5"/>
</dbReference>
<keyword evidence="2" id="KW-1185">Reference proteome</keyword>
<dbReference type="EnsemblPlants" id="TuG1812G0500001612.01.T01">
    <property type="protein sequence ID" value="TuG1812G0500001612.01.T01.cds254362"/>
    <property type="gene ID" value="TuG1812G0500001612.01"/>
</dbReference>
<name>A0A8R7UH05_TRIUA</name>
<reference evidence="1" key="3">
    <citation type="submission" date="2022-06" db="UniProtKB">
        <authorList>
            <consortium name="EnsemblPlants"/>
        </authorList>
    </citation>
    <scope>IDENTIFICATION</scope>
</reference>
<sequence length="55" mass="6090">MRPYLTDVCLAAQRAFTLSSFYRLCVPCRGAHGCRRSTVAERILSASPCPAWRSG</sequence>
<dbReference type="Gramene" id="TuG1812G0500001612.01.T05">
    <property type="protein sequence ID" value="TuG1812G0500001612.01.T05.cds254358"/>
    <property type="gene ID" value="TuG1812G0500001612.01"/>
</dbReference>
<reference evidence="1" key="2">
    <citation type="submission" date="2018-03" db="EMBL/GenBank/DDBJ databases">
        <title>The Triticum urartu genome reveals the dynamic nature of wheat genome evolution.</title>
        <authorList>
            <person name="Ling H."/>
            <person name="Ma B."/>
            <person name="Shi X."/>
            <person name="Liu H."/>
            <person name="Dong L."/>
            <person name="Sun H."/>
            <person name="Cao Y."/>
            <person name="Gao Q."/>
            <person name="Zheng S."/>
            <person name="Li Y."/>
            <person name="Yu Y."/>
            <person name="Du H."/>
            <person name="Qi M."/>
            <person name="Li Y."/>
            <person name="Yu H."/>
            <person name="Cui Y."/>
            <person name="Wang N."/>
            <person name="Chen C."/>
            <person name="Wu H."/>
            <person name="Zhao Y."/>
            <person name="Zhang J."/>
            <person name="Li Y."/>
            <person name="Zhou W."/>
            <person name="Zhang B."/>
            <person name="Hu W."/>
            <person name="Eijk M."/>
            <person name="Tang J."/>
            <person name="Witsenboer H."/>
            <person name="Zhao S."/>
            <person name="Li Z."/>
            <person name="Zhang A."/>
            <person name="Wang D."/>
            <person name="Liang C."/>
        </authorList>
    </citation>
    <scope>NUCLEOTIDE SEQUENCE [LARGE SCALE GENOMIC DNA]</scope>
    <source>
        <strain evidence="1">cv. G1812</strain>
    </source>
</reference>
<organism evidence="1 2">
    <name type="scientific">Triticum urartu</name>
    <name type="common">Red wild einkorn</name>
    <name type="synonym">Crithodium urartu</name>
    <dbReference type="NCBI Taxonomy" id="4572"/>
    <lineage>
        <taxon>Eukaryota</taxon>
        <taxon>Viridiplantae</taxon>
        <taxon>Streptophyta</taxon>
        <taxon>Embryophyta</taxon>
        <taxon>Tracheophyta</taxon>
        <taxon>Spermatophyta</taxon>
        <taxon>Magnoliopsida</taxon>
        <taxon>Liliopsida</taxon>
        <taxon>Poales</taxon>
        <taxon>Poaceae</taxon>
        <taxon>BOP clade</taxon>
        <taxon>Pooideae</taxon>
        <taxon>Triticodae</taxon>
        <taxon>Triticeae</taxon>
        <taxon>Triticinae</taxon>
        <taxon>Triticum</taxon>
    </lineage>
</organism>
<dbReference type="EnsemblPlants" id="TuG1812G0500001612.01.T05">
    <property type="protein sequence ID" value="TuG1812G0500001612.01.T05.cds254358"/>
    <property type="gene ID" value="TuG1812G0500001612.01"/>
</dbReference>
<dbReference type="AlphaFoldDB" id="A0A8R7UH05"/>
<accession>A0A8R7UH05</accession>
<protein>
    <submittedName>
        <fullName evidence="1">Uncharacterized protein</fullName>
    </submittedName>
</protein>